<dbReference type="AlphaFoldDB" id="A0A915KVE2"/>
<dbReference type="WBParaSite" id="nRc.2.0.1.t42765-RA">
    <property type="protein sequence ID" value="nRc.2.0.1.t42765-RA"/>
    <property type="gene ID" value="nRc.2.0.1.g42765"/>
</dbReference>
<evidence type="ECO:0000313" key="3">
    <source>
        <dbReference type="WBParaSite" id="nRc.2.0.1.t42765-RA"/>
    </source>
</evidence>
<evidence type="ECO:0000256" key="1">
    <source>
        <dbReference type="SAM" id="MobiDB-lite"/>
    </source>
</evidence>
<protein>
    <submittedName>
        <fullName evidence="3">Uncharacterized protein</fullName>
    </submittedName>
</protein>
<reference evidence="3" key="1">
    <citation type="submission" date="2022-11" db="UniProtKB">
        <authorList>
            <consortium name="WormBaseParasite"/>
        </authorList>
    </citation>
    <scope>IDENTIFICATION</scope>
</reference>
<accession>A0A915KVE2</accession>
<organism evidence="2 3">
    <name type="scientific">Romanomermis culicivorax</name>
    <name type="common">Nematode worm</name>
    <dbReference type="NCBI Taxonomy" id="13658"/>
    <lineage>
        <taxon>Eukaryota</taxon>
        <taxon>Metazoa</taxon>
        <taxon>Ecdysozoa</taxon>
        <taxon>Nematoda</taxon>
        <taxon>Enoplea</taxon>
        <taxon>Dorylaimia</taxon>
        <taxon>Mermithida</taxon>
        <taxon>Mermithoidea</taxon>
        <taxon>Mermithidae</taxon>
        <taxon>Romanomermis</taxon>
    </lineage>
</organism>
<keyword evidence="2" id="KW-1185">Reference proteome</keyword>
<sequence>MQTEQRNPKSTQCIADVIIKLLRAGGNPSKAEVGLDARGMLGTLLMASRIGKSPCKSAKLDDQWPKHLHRNGVPKKDQKIILVSNITERLERRAKGPGASFLTASSGRPVTGSRK</sequence>
<dbReference type="Proteomes" id="UP000887565">
    <property type="component" value="Unplaced"/>
</dbReference>
<evidence type="ECO:0000313" key="2">
    <source>
        <dbReference type="Proteomes" id="UP000887565"/>
    </source>
</evidence>
<proteinExistence type="predicted"/>
<name>A0A915KVE2_ROMCU</name>
<feature type="region of interest" description="Disordered" evidence="1">
    <location>
        <begin position="93"/>
        <end position="115"/>
    </location>
</feature>